<feature type="active site" description="Proton acceptor" evidence="10">
    <location>
        <position position="162"/>
    </location>
</feature>
<dbReference type="OrthoDB" id="9804774at2"/>
<dbReference type="PRINTS" id="PR00081">
    <property type="entry name" value="GDHRDH"/>
</dbReference>
<feature type="binding site" evidence="11">
    <location>
        <position position="195"/>
    </location>
    <ligand>
        <name>NADP(+)</name>
        <dbReference type="ChEBI" id="CHEBI:58349"/>
    </ligand>
</feature>
<evidence type="ECO:0000313" key="14">
    <source>
        <dbReference type="EMBL" id="SDW08272.1"/>
    </source>
</evidence>
<dbReference type="AlphaFoldDB" id="A0A1H2QM94"/>
<dbReference type="GO" id="GO:0004316">
    <property type="term" value="F:3-oxoacyl-[acyl-carrier-protein] reductase (NADPH) activity"/>
    <property type="evidence" value="ECO:0007669"/>
    <property type="project" value="UniProtKB-UniRule"/>
</dbReference>
<dbReference type="PRINTS" id="PR00080">
    <property type="entry name" value="SDRFAMILY"/>
</dbReference>
<dbReference type="RefSeq" id="WP_092568059.1">
    <property type="nucleotide sequence ID" value="NZ_BMXH01000001.1"/>
</dbReference>
<evidence type="ECO:0000256" key="6">
    <source>
        <dbReference type="ARBA" id="ARBA00022857"/>
    </source>
</evidence>
<dbReference type="FunFam" id="3.40.50.720:FF:000037">
    <property type="entry name" value="3-oxoacyl-[acyl-carrier-protein] reductase FabG"/>
    <property type="match status" value="1"/>
</dbReference>
<comment type="subunit">
    <text evidence="12">Homotetramer.</text>
</comment>
<dbReference type="CDD" id="cd05333">
    <property type="entry name" value="BKR_SDR_c"/>
    <property type="match status" value="1"/>
</dbReference>
<reference evidence="14 15" key="1">
    <citation type="submission" date="2016-10" db="EMBL/GenBank/DDBJ databases">
        <authorList>
            <person name="de Groot N.N."/>
        </authorList>
    </citation>
    <scope>NUCLEOTIDE SEQUENCE [LARGE SCALE GENOMIC DNA]</scope>
    <source>
        <strain evidence="14 15">DSM 19219</strain>
    </source>
</reference>
<proteinExistence type="inferred from homology"/>
<dbReference type="NCBIfam" id="NF009466">
    <property type="entry name" value="PRK12826.1-2"/>
    <property type="match status" value="1"/>
</dbReference>
<dbReference type="Gene3D" id="3.40.50.720">
    <property type="entry name" value="NAD(P)-binding Rossmann-like Domain"/>
    <property type="match status" value="1"/>
</dbReference>
<keyword evidence="4 12" id="KW-0444">Lipid biosynthesis</keyword>
<dbReference type="NCBIfam" id="NF004197">
    <property type="entry name" value="PRK05653.1-1"/>
    <property type="match status" value="1"/>
</dbReference>
<name>A0A1H2QM94_9GAMM</name>
<evidence type="ECO:0000256" key="1">
    <source>
        <dbReference type="ARBA" id="ARBA00002607"/>
    </source>
</evidence>
<evidence type="ECO:0000256" key="5">
    <source>
        <dbReference type="ARBA" id="ARBA00022832"/>
    </source>
</evidence>
<protein>
    <recommendedName>
        <fullName evidence="12">3-oxoacyl-[acyl-carrier-protein] reductase</fullName>
        <ecNumber evidence="12">1.1.1.100</ecNumber>
    </recommendedName>
</protein>
<evidence type="ECO:0000313" key="15">
    <source>
        <dbReference type="Proteomes" id="UP000198500"/>
    </source>
</evidence>
<comment type="similarity">
    <text evidence="3 12">Belongs to the short-chain dehydrogenases/reductases (SDR) family.</text>
</comment>
<feature type="binding site" evidence="11">
    <location>
        <begin position="162"/>
        <end position="166"/>
    </location>
    <ligand>
        <name>NADP(+)</name>
        <dbReference type="ChEBI" id="CHEBI:58349"/>
    </ligand>
</feature>
<dbReference type="Proteomes" id="UP000198500">
    <property type="component" value="Unassembled WGS sequence"/>
</dbReference>
<dbReference type="EMBL" id="FNNI01000001">
    <property type="protein sequence ID" value="SDW08272.1"/>
    <property type="molecule type" value="Genomic_DNA"/>
</dbReference>
<dbReference type="InterPro" id="IPR002347">
    <property type="entry name" value="SDR_fam"/>
</dbReference>
<evidence type="ECO:0000256" key="11">
    <source>
        <dbReference type="PIRSR" id="PIRSR611284-2"/>
    </source>
</evidence>
<comment type="pathway">
    <text evidence="2 12">Lipid metabolism; fatty acid biosynthesis.</text>
</comment>
<dbReference type="PANTHER" id="PTHR42879:SF2">
    <property type="entry name" value="3-OXOACYL-[ACYL-CARRIER-PROTEIN] REDUCTASE FABG"/>
    <property type="match status" value="1"/>
</dbReference>
<keyword evidence="8 12" id="KW-0443">Lipid metabolism</keyword>
<dbReference type="EC" id="1.1.1.100" evidence="12"/>
<dbReference type="SMART" id="SM00822">
    <property type="entry name" value="PKS_KR"/>
    <property type="match status" value="1"/>
</dbReference>
<dbReference type="PROSITE" id="PS00061">
    <property type="entry name" value="ADH_SHORT"/>
    <property type="match status" value="1"/>
</dbReference>
<dbReference type="GO" id="GO:0051287">
    <property type="term" value="F:NAD binding"/>
    <property type="evidence" value="ECO:0007669"/>
    <property type="project" value="UniProtKB-UniRule"/>
</dbReference>
<dbReference type="STRING" id="574349.SAMN05443545_101115"/>
<accession>A0A1H2QM94</accession>
<sequence>MTSTTDASSSGEHRVALVTGASRGIGRAIAHELGRQGRLVIGTATTSEGADRIDADLKAHGIEGAGRQLDVTDTSSVEALIKSVTEAFGAPTILVNNAGITRDNLLMRMKDDDWDAVLDTNLKSVYRVSKACIRGMTKARFGRIVNISSVVAGMGNLGQSNYAAAKAGMEGFSRALAREVAARNITVNNVAPGFIATDMTNALPESQHDALLQQIPLARLGQPEEIAAAVGFLTSEAAGYITGETLQVNGGMNMR</sequence>
<dbReference type="SUPFAM" id="SSF51735">
    <property type="entry name" value="NAD(P)-binding Rossmann-fold domains"/>
    <property type="match status" value="1"/>
</dbReference>
<keyword evidence="15" id="KW-1185">Reference proteome</keyword>
<evidence type="ECO:0000256" key="3">
    <source>
        <dbReference type="ARBA" id="ARBA00006484"/>
    </source>
</evidence>
<dbReference type="Pfam" id="PF13561">
    <property type="entry name" value="adh_short_C2"/>
    <property type="match status" value="1"/>
</dbReference>
<evidence type="ECO:0000256" key="7">
    <source>
        <dbReference type="ARBA" id="ARBA00023002"/>
    </source>
</evidence>
<dbReference type="GO" id="GO:0030497">
    <property type="term" value="P:fatty acid elongation"/>
    <property type="evidence" value="ECO:0007669"/>
    <property type="project" value="UniProtKB-ARBA"/>
</dbReference>
<feature type="binding site" evidence="11">
    <location>
        <position position="97"/>
    </location>
    <ligand>
        <name>NADP(+)</name>
        <dbReference type="ChEBI" id="CHEBI:58349"/>
    </ligand>
</feature>
<feature type="binding site" evidence="11">
    <location>
        <position position="45"/>
    </location>
    <ligand>
        <name>NADP(+)</name>
        <dbReference type="ChEBI" id="CHEBI:58349"/>
    </ligand>
</feature>
<evidence type="ECO:0000256" key="10">
    <source>
        <dbReference type="PIRSR" id="PIRSR611284-1"/>
    </source>
</evidence>
<dbReference type="UniPathway" id="UPA00094"/>
<dbReference type="InterPro" id="IPR020904">
    <property type="entry name" value="Sc_DH/Rdtase_CS"/>
</dbReference>
<organism evidence="14 15">
    <name type="scientific">Aidingimonas halophila</name>
    <dbReference type="NCBI Taxonomy" id="574349"/>
    <lineage>
        <taxon>Bacteria</taxon>
        <taxon>Pseudomonadati</taxon>
        <taxon>Pseudomonadota</taxon>
        <taxon>Gammaproteobacteria</taxon>
        <taxon>Oceanospirillales</taxon>
        <taxon>Halomonadaceae</taxon>
        <taxon>Aidingimonas</taxon>
    </lineage>
</organism>
<dbReference type="InterPro" id="IPR036291">
    <property type="entry name" value="NAD(P)-bd_dom_sf"/>
</dbReference>
<evidence type="ECO:0000259" key="13">
    <source>
        <dbReference type="SMART" id="SM00822"/>
    </source>
</evidence>
<keyword evidence="9 12" id="KW-0275">Fatty acid biosynthesis</keyword>
<dbReference type="InterPro" id="IPR011284">
    <property type="entry name" value="3oxo_ACP_reduc"/>
</dbReference>
<dbReference type="InterPro" id="IPR050259">
    <property type="entry name" value="SDR"/>
</dbReference>
<dbReference type="PANTHER" id="PTHR42879">
    <property type="entry name" value="3-OXOACYL-(ACYL-CARRIER-PROTEIN) REDUCTASE"/>
    <property type="match status" value="1"/>
</dbReference>
<evidence type="ECO:0000256" key="4">
    <source>
        <dbReference type="ARBA" id="ARBA00022516"/>
    </source>
</evidence>
<dbReference type="NCBIfam" id="NF009464">
    <property type="entry name" value="PRK12824.1"/>
    <property type="match status" value="1"/>
</dbReference>
<comment type="function">
    <text evidence="1 12">Catalyzes the NADPH-dependent reduction of beta-ketoacyl-ACP substrates to beta-hydroxyacyl-ACP products, the first reductive step in the elongation cycle of fatty acid biosynthesis.</text>
</comment>
<gene>
    <name evidence="14" type="ORF">SAMN05443545_101115</name>
</gene>
<comment type="catalytic activity">
    <reaction evidence="12">
        <text>a (3R)-hydroxyacyl-[ACP] + NADP(+) = a 3-oxoacyl-[ACP] + NADPH + H(+)</text>
        <dbReference type="Rhea" id="RHEA:17397"/>
        <dbReference type="Rhea" id="RHEA-COMP:9916"/>
        <dbReference type="Rhea" id="RHEA-COMP:9945"/>
        <dbReference type="ChEBI" id="CHEBI:15378"/>
        <dbReference type="ChEBI" id="CHEBI:57783"/>
        <dbReference type="ChEBI" id="CHEBI:58349"/>
        <dbReference type="ChEBI" id="CHEBI:78776"/>
        <dbReference type="ChEBI" id="CHEBI:78827"/>
        <dbReference type="EC" id="1.1.1.100"/>
    </reaction>
</comment>
<feature type="binding site" evidence="11">
    <location>
        <begin position="20"/>
        <end position="23"/>
    </location>
    <ligand>
        <name>NADP(+)</name>
        <dbReference type="ChEBI" id="CHEBI:58349"/>
    </ligand>
</feature>
<evidence type="ECO:0000256" key="8">
    <source>
        <dbReference type="ARBA" id="ARBA00023098"/>
    </source>
</evidence>
<keyword evidence="7 12" id="KW-0560">Oxidoreductase</keyword>
<keyword evidence="5 12" id="KW-0276">Fatty acid metabolism</keyword>
<dbReference type="InterPro" id="IPR057326">
    <property type="entry name" value="KR_dom"/>
</dbReference>
<evidence type="ECO:0000256" key="2">
    <source>
        <dbReference type="ARBA" id="ARBA00005194"/>
    </source>
</evidence>
<keyword evidence="6 11" id="KW-0521">NADP</keyword>
<evidence type="ECO:0000256" key="12">
    <source>
        <dbReference type="RuleBase" id="RU366074"/>
    </source>
</evidence>
<feature type="domain" description="Ketoreductase" evidence="13">
    <location>
        <begin position="14"/>
        <end position="193"/>
    </location>
</feature>
<evidence type="ECO:0000256" key="9">
    <source>
        <dbReference type="ARBA" id="ARBA00023160"/>
    </source>
</evidence>
<dbReference type="NCBIfam" id="TIGR01830">
    <property type="entry name" value="3oxo_ACP_reduc"/>
    <property type="match status" value="1"/>
</dbReference>